<name>A0ABR8C434_APHFL</name>
<evidence type="ECO:0000313" key="3">
    <source>
        <dbReference type="Proteomes" id="UP000606721"/>
    </source>
</evidence>
<keyword evidence="1" id="KW-0812">Transmembrane</keyword>
<dbReference type="Proteomes" id="UP000606721">
    <property type="component" value="Unassembled WGS sequence"/>
</dbReference>
<accession>A0ABR8C434</accession>
<dbReference type="InterPro" id="IPR010331">
    <property type="entry name" value="ExoD"/>
</dbReference>
<dbReference type="PIRSF" id="PIRSF033239">
    <property type="entry name" value="ExoD"/>
    <property type="match status" value="1"/>
</dbReference>
<feature type="transmembrane region" description="Helical" evidence="1">
    <location>
        <begin position="122"/>
        <end position="145"/>
    </location>
</feature>
<organism evidence="2 3">
    <name type="scientific">Aphanizomenon flos-aquae FACHB-1040</name>
    <dbReference type="NCBI Taxonomy" id="2692887"/>
    <lineage>
        <taxon>Bacteria</taxon>
        <taxon>Bacillati</taxon>
        <taxon>Cyanobacteriota</taxon>
        <taxon>Cyanophyceae</taxon>
        <taxon>Nostocales</taxon>
        <taxon>Aphanizomenonaceae</taxon>
        <taxon>Aphanizomenon</taxon>
    </lineage>
</organism>
<dbReference type="EMBL" id="JACJQT010000065">
    <property type="protein sequence ID" value="MBD2280549.1"/>
    <property type="molecule type" value="Genomic_DNA"/>
</dbReference>
<gene>
    <name evidence="2" type="ORF">H6F99_20410</name>
</gene>
<keyword evidence="1" id="KW-1133">Transmembrane helix</keyword>
<evidence type="ECO:0000256" key="1">
    <source>
        <dbReference type="SAM" id="Phobius"/>
    </source>
</evidence>
<dbReference type="PANTHER" id="PTHR41795:SF1">
    <property type="entry name" value="EXOPOLYSACCHARIDE SYNTHESIS PROTEIN"/>
    <property type="match status" value="1"/>
</dbReference>
<dbReference type="Pfam" id="PF06055">
    <property type="entry name" value="ExoD"/>
    <property type="match status" value="1"/>
</dbReference>
<evidence type="ECO:0000313" key="2">
    <source>
        <dbReference type="EMBL" id="MBD2280549.1"/>
    </source>
</evidence>
<reference evidence="2 3" key="1">
    <citation type="journal article" date="2020" name="ISME J.">
        <title>Comparative genomics reveals insights into cyanobacterial evolution and habitat adaptation.</title>
        <authorList>
            <person name="Chen M.Y."/>
            <person name="Teng W.K."/>
            <person name="Zhao L."/>
            <person name="Hu C.X."/>
            <person name="Zhou Y.K."/>
            <person name="Han B.P."/>
            <person name="Song L.R."/>
            <person name="Shu W.S."/>
        </authorList>
    </citation>
    <scope>NUCLEOTIDE SEQUENCE [LARGE SCALE GENOMIC DNA]</scope>
    <source>
        <strain evidence="2 3">FACHB-1040</strain>
    </source>
</reference>
<feature type="transmembrane region" description="Helical" evidence="1">
    <location>
        <begin position="165"/>
        <end position="192"/>
    </location>
</feature>
<sequence>MNLRFSQEIKSLLERLSEQPLTLGDILAETSERGFSLVITLLVLPFLFPMPPGLSSPLGGACLLLSLQMVLGRRTPWLPKKIANYKFPNAFAKIILQNLRRVTRILETIARPRLQKVANHAWIWRFNGLCISWLTILLISPVPFTNPIPTVGILLLAVATIEADGLLMCVSYVATLLITLLFGFIGYALWLAPNLLTDIFRENSWLFRLFLFYGN</sequence>
<keyword evidence="1" id="KW-0472">Membrane</keyword>
<dbReference type="PANTHER" id="PTHR41795">
    <property type="entry name" value="EXOPOLYSACCHARIDE SYNTHESIS PROTEIN"/>
    <property type="match status" value="1"/>
</dbReference>
<proteinExistence type="predicted"/>
<protein>
    <submittedName>
        <fullName evidence="2">Exopolysaccharide biosynthesis protein</fullName>
    </submittedName>
</protein>
<comment type="caution">
    <text evidence="2">The sequence shown here is derived from an EMBL/GenBank/DDBJ whole genome shotgun (WGS) entry which is preliminary data.</text>
</comment>
<keyword evidence="3" id="KW-1185">Reference proteome</keyword>
<dbReference type="RefSeq" id="WP_190384044.1">
    <property type="nucleotide sequence ID" value="NZ_JACJQT010000065.1"/>
</dbReference>